<evidence type="ECO:0000313" key="2">
    <source>
        <dbReference type="Proteomes" id="UP000233350"/>
    </source>
</evidence>
<dbReference type="OrthoDB" id="5372592at2"/>
<proteinExistence type="predicted"/>
<dbReference type="EMBL" id="MBPK01000032">
    <property type="protein sequence ID" value="PKT81168.1"/>
    <property type="molecule type" value="Genomic_DNA"/>
</dbReference>
<name>A0A2N3PJF1_9HELI</name>
<reference evidence="1 2" key="1">
    <citation type="submission" date="2016-07" db="EMBL/GenBank/DDBJ databases">
        <title>Detection of Helicobacter winghamensis from caecal content of red fox (Vulpes vulpes).</title>
        <authorList>
            <person name="Zanoni R.G."/>
            <person name="Florio D."/>
            <person name="Caffara M."/>
            <person name="Renzi M."/>
            <person name="Parisi A."/>
            <person name="Pasquali F."/>
            <person name="Manfreda G."/>
        </authorList>
    </citation>
    <scope>NUCLEOTIDE SEQUENCE [LARGE SCALE GENOMIC DNA]</scope>
    <source>
        <strain evidence="1 2">295_13</strain>
    </source>
</reference>
<dbReference type="AlphaFoldDB" id="A0A2N3PJF1"/>
<evidence type="ECO:0000313" key="1">
    <source>
        <dbReference type="EMBL" id="PKT81168.1"/>
    </source>
</evidence>
<dbReference type="RefSeq" id="WP_006801827.1">
    <property type="nucleotide sequence ID" value="NZ_CABKOI010000021.1"/>
</dbReference>
<dbReference type="Proteomes" id="UP000233350">
    <property type="component" value="Unassembled WGS sequence"/>
</dbReference>
<evidence type="ECO:0008006" key="3">
    <source>
        <dbReference type="Google" id="ProtNLM"/>
    </source>
</evidence>
<sequence>MTTQQLRLYTNFKTKAKRAFVGRNYTQALTLLSYAHSLNLDSNLDTDSKESLVLKTLCALTDMAIEHEEEARALFDYYQVIAKKNKRNLKESPEEIILDMVQNFDQNIYALNLAISHLENIEVDKNDGILYEDFENLEKKIGFKEAFVDLMFSTKIIFTSKNEFLFFMKNLVKHGFKDIALHYFESIGNNLFFDKDFAKLYQKILQNP</sequence>
<gene>
    <name evidence="1" type="ORF">BCM31_05165</name>
</gene>
<comment type="caution">
    <text evidence="1">The sequence shown here is derived from an EMBL/GenBank/DDBJ whole genome shotgun (WGS) entry which is preliminary data.</text>
</comment>
<protein>
    <recommendedName>
        <fullName evidence="3">Histidine kinase</fullName>
    </recommendedName>
</protein>
<organism evidence="1 2">
    <name type="scientific">Helicobacter winghamensis</name>
    <dbReference type="NCBI Taxonomy" id="157268"/>
    <lineage>
        <taxon>Bacteria</taxon>
        <taxon>Pseudomonadati</taxon>
        <taxon>Campylobacterota</taxon>
        <taxon>Epsilonproteobacteria</taxon>
        <taxon>Campylobacterales</taxon>
        <taxon>Helicobacteraceae</taxon>
        <taxon>Helicobacter</taxon>
    </lineage>
</organism>
<accession>A0A2N3PJF1</accession>
<dbReference type="STRING" id="556267.HWAG_00135"/>
<dbReference type="GeneID" id="97289561"/>
<keyword evidence="2" id="KW-1185">Reference proteome</keyword>